<evidence type="ECO:0000313" key="2">
    <source>
        <dbReference type="EMBL" id="DAZ99173.1"/>
    </source>
</evidence>
<comment type="caution">
    <text evidence="2">The sequence shown here is derived from an EMBL/GenBank/DDBJ whole genome shotgun (WGS) entry which is preliminary data.</text>
</comment>
<dbReference type="AlphaFoldDB" id="A0AAV2Z1A7"/>
<protein>
    <submittedName>
        <fullName evidence="2">Uncharacterized protein</fullName>
    </submittedName>
</protein>
<accession>A0AAV2Z1A7</accession>
<feature type="region of interest" description="Disordered" evidence="1">
    <location>
        <begin position="28"/>
        <end position="81"/>
    </location>
</feature>
<feature type="compositionally biased region" description="Polar residues" evidence="1">
    <location>
        <begin position="58"/>
        <end position="81"/>
    </location>
</feature>
<organism evidence="2 3">
    <name type="scientific">Lagenidium giganteum</name>
    <dbReference type="NCBI Taxonomy" id="4803"/>
    <lineage>
        <taxon>Eukaryota</taxon>
        <taxon>Sar</taxon>
        <taxon>Stramenopiles</taxon>
        <taxon>Oomycota</taxon>
        <taxon>Peronosporomycetes</taxon>
        <taxon>Pythiales</taxon>
        <taxon>Pythiaceae</taxon>
    </lineage>
</organism>
<name>A0AAV2Z1A7_9STRA</name>
<keyword evidence="3" id="KW-1185">Reference proteome</keyword>
<feature type="compositionally biased region" description="Low complexity" evidence="1">
    <location>
        <begin position="244"/>
        <end position="259"/>
    </location>
</feature>
<reference evidence="2" key="2">
    <citation type="journal article" date="2023" name="Microbiol Resour">
        <title>Decontamination and Annotation of the Draft Genome Sequence of the Oomycete Lagenidium giganteum ARSEF 373.</title>
        <authorList>
            <person name="Morgan W.R."/>
            <person name="Tartar A."/>
        </authorList>
    </citation>
    <scope>NUCLEOTIDE SEQUENCE</scope>
    <source>
        <strain evidence="2">ARSEF 373</strain>
    </source>
</reference>
<feature type="compositionally biased region" description="Low complexity" evidence="1">
    <location>
        <begin position="28"/>
        <end position="56"/>
    </location>
</feature>
<feature type="compositionally biased region" description="Acidic residues" evidence="1">
    <location>
        <begin position="204"/>
        <end position="240"/>
    </location>
</feature>
<sequence length="259" mass="27985">MAVSTSAAHVSHDHVDTDVTVASISAANDQSAATTATATASATATVATATTSDAVSGENASSSPTESTKPTDSVIQSKQTPTLKKKRSRVVFEAAEIVEFEPTIYTTSVTSGGVPVGMSLKERSRVRRRLDSFELERTEVRVGRQSYMEEGYLDPQEREVILNNAGCEEHSIVRVEEEVNQIIAHRRESNEVDFEFMYGLGELHEEEEEAEEADEESEPEVSESDAEEEDEEPESAEDEHAESSEGSSVASSSTAAESS</sequence>
<proteinExistence type="predicted"/>
<evidence type="ECO:0000313" key="3">
    <source>
        <dbReference type="Proteomes" id="UP001146120"/>
    </source>
</evidence>
<dbReference type="Proteomes" id="UP001146120">
    <property type="component" value="Unassembled WGS sequence"/>
</dbReference>
<feature type="region of interest" description="Disordered" evidence="1">
    <location>
        <begin position="204"/>
        <end position="259"/>
    </location>
</feature>
<gene>
    <name evidence="2" type="ORF">N0F65_008206</name>
</gene>
<evidence type="ECO:0000256" key="1">
    <source>
        <dbReference type="SAM" id="MobiDB-lite"/>
    </source>
</evidence>
<dbReference type="EMBL" id="DAKRPA010000088">
    <property type="protein sequence ID" value="DAZ99173.1"/>
    <property type="molecule type" value="Genomic_DNA"/>
</dbReference>
<reference evidence="2" key="1">
    <citation type="submission" date="2022-11" db="EMBL/GenBank/DDBJ databases">
        <authorList>
            <person name="Morgan W.R."/>
            <person name="Tartar A."/>
        </authorList>
    </citation>
    <scope>NUCLEOTIDE SEQUENCE</scope>
    <source>
        <strain evidence="2">ARSEF 373</strain>
    </source>
</reference>